<dbReference type="EC" id="5.2.1.8" evidence="3 12"/>
<dbReference type="FunFam" id="3.10.50.40:FF:000001">
    <property type="entry name" value="Trigger factor"/>
    <property type="match status" value="1"/>
</dbReference>
<dbReference type="InterPro" id="IPR008880">
    <property type="entry name" value="Trigger_fac_C"/>
</dbReference>
<comment type="caution">
    <text evidence="16">The sequence shown here is derived from an EMBL/GenBank/DDBJ whole genome shotgun (WGS) entry which is preliminary data.</text>
</comment>
<dbReference type="GO" id="GO:0051301">
    <property type="term" value="P:cell division"/>
    <property type="evidence" value="ECO:0007669"/>
    <property type="project" value="UniProtKB-KW"/>
</dbReference>
<dbReference type="Gene3D" id="3.10.50.40">
    <property type="match status" value="1"/>
</dbReference>
<evidence type="ECO:0000256" key="10">
    <source>
        <dbReference type="ARBA" id="ARBA00024849"/>
    </source>
</evidence>
<dbReference type="InterPro" id="IPR005215">
    <property type="entry name" value="Trig_fac"/>
</dbReference>
<dbReference type="InterPro" id="IPR001179">
    <property type="entry name" value="PPIase_FKBP_dom"/>
</dbReference>
<dbReference type="AlphaFoldDB" id="A0A939DB64"/>
<dbReference type="Pfam" id="PF00254">
    <property type="entry name" value="FKBP_C"/>
    <property type="match status" value="1"/>
</dbReference>
<evidence type="ECO:0000256" key="2">
    <source>
        <dbReference type="ARBA" id="ARBA00005464"/>
    </source>
</evidence>
<dbReference type="InterPro" id="IPR036611">
    <property type="entry name" value="Trigger_fac_ribosome-bd_sf"/>
</dbReference>
<dbReference type="InterPro" id="IPR027304">
    <property type="entry name" value="Trigger_fact/SurA_dom_sf"/>
</dbReference>
<evidence type="ECO:0000256" key="8">
    <source>
        <dbReference type="ARBA" id="ARBA00023235"/>
    </source>
</evidence>
<dbReference type="InterPro" id="IPR046357">
    <property type="entry name" value="PPIase_dom_sf"/>
</dbReference>
<reference evidence="16" key="1">
    <citation type="submission" date="2021-02" db="EMBL/GenBank/DDBJ databases">
        <title>Abyssanaerobacter marinus gen.nov., sp., nov, anaerobic bacterium isolated from the Onnuri vent field of Indian Ocean and suggestion of Mogibacteriaceae fam. nov., and proposal of reclassification of ambiguous this family's genus member.</title>
        <authorList>
            <person name="Kim Y.J."/>
            <person name="Yang J.-A."/>
        </authorList>
    </citation>
    <scope>NUCLEOTIDE SEQUENCE</scope>
    <source>
        <strain evidence="16">DSM 2634</strain>
    </source>
</reference>
<dbReference type="GO" id="GO:0043335">
    <property type="term" value="P:protein unfolding"/>
    <property type="evidence" value="ECO:0007669"/>
    <property type="project" value="TreeGrafter"/>
</dbReference>
<dbReference type="Pfam" id="PF05697">
    <property type="entry name" value="Trigger_N"/>
    <property type="match status" value="1"/>
</dbReference>
<evidence type="ECO:0000313" key="17">
    <source>
        <dbReference type="Proteomes" id="UP000664545"/>
    </source>
</evidence>
<evidence type="ECO:0000256" key="12">
    <source>
        <dbReference type="HAMAP-Rule" id="MF_00303"/>
    </source>
</evidence>
<dbReference type="GO" id="GO:0003755">
    <property type="term" value="F:peptidyl-prolyl cis-trans isomerase activity"/>
    <property type="evidence" value="ECO:0007669"/>
    <property type="project" value="UniProtKB-UniRule"/>
</dbReference>
<comment type="subcellular location">
    <subcellularLocation>
        <location evidence="12">Cytoplasm</location>
    </subcellularLocation>
    <text evidence="12">About half TF is bound to the ribosome near the polypeptide exit tunnel while the other half is free in the cytoplasm.</text>
</comment>
<protein>
    <recommendedName>
        <fullName evidence="4 12">Trigger factor</fullName>
        <shortName evidence="12">TF</shortName>
        <ecNumber evidence="3 12">5.2.1.8</ecNumber>
    </recommendedName>
    <alternativeName>
        <fullName evidence="11 12">PPIase</fullName>
    </alternativeName>
</protein>
<evidence type="ECO:0000256" key="5">
    <source>
        <dbReference type="ARBA" id="ARBA00022618"/>
    </source>
</evidence>
<comment type="similarity">
    <text evidence="2 12 14">Belongs to the FKBP-type PPIase family. Tig subfamily.</text>
</comment>
<accession>A0A939DB64</accession>
<comment type="catalytic activity">
    <reaction evidence="1 12 13">
        <text>[protein]-peptidylproline (omega=180) = [protein]-peptidylproline (omega=0)</text>
        <dbReference type="Rhea" id="RHEA:16237"/>
        <dbReference type="Rhea" id="RHEA-COMP:10747"/>
        <dbReference type="Rhea" id="RHEA-COMP:10748"/>
        <dbReference type="ChEBI" id="CHEBI:83833"/>
        <dbReference type="ChEBI" id="CHEBI:83834"/>
        <dbReference type="EC" id="5.2.1.8"/>
    </reaction>
</comment>
<keyword evidence="12" id="KW-0963">Cytoplasm</keyword>
<gene>
    <name evidence="12" type="primary">tig</name>
    <name evidence="16" type="ORF">JYB65_14710</name>
</gene>
<evidence type="ECO:0000256" key="6">
    <source>
        <dbReference type="ARBA" id="ARBA00023110"/>
    </source>
</evidence>
<keyword evidence="7 12" id="KW-0143">Chaperone</keyword>
<dbReference type="GO" id="GO:0005737">
    <property type="term" value="C:cytoplasm"/>
    <property type="evidence" value="ECO:0007669"/>
    <property type="project" value="UniProtKB-SubCell"/>
</dbReference>
<dbReference type="GO" id="GO:0044183">
    <property type="term" value="F:protein folding chaperone"/>
    <property type="evidence" value="ECO:0007669"/>
    <property type="project" value="TreeGrafter"/>
</dbReference>
<keyword evidence="8 12" id="KW-0413">Isomerase</keyword>
<dbReference type="Proteomes" id="UP000664545">
    <property type="component" value="Unassembled WGS sequence"/>
</dbReference>
<evidence type="ECO:0000256" key="4">
    <source>
        <dbReference type="ARBA" id="ARBA00016902"/>
    </source>
</evidence>
<dbReference type="RefSeq" id="WP_206583455.1">
    <property type="nucleotide sequence ID" value="NZ_JAFJZZ010000012.1"/>
</dbReference>
<evidence type="ECO:0000256" key="9">
    <source>
        <dbReference type="ARBA" id="ARBA00023306"/>
    </source>
</evidence>
<keyword evidence="5 12" id="KW-0132">Cell division</keyword>
<dbReference type="PIRSF" id="PIRSF003095">
    <property type="entry name" value="Trigger_factor"/>
    <property type="match status" value="1"/>
</dbReference>
<feature type="domain" description="PPIase FKBP-type" evidence="15">
    <location>
        <begin position="162"/>
        <end position="250"/>
    </location>
</feature>
<comment type="function">
    <text evidence="10 12">Involved in protein export. Acts as a chaperone by maintaining the newly synthesized protein in an open conformation. Functions as a peptidyl-prolyl cis-trans isomerase.</text>
</comment>
<evidence type="ECO:0000313" key="16">
    <source>
        <dbReference type="EMBL" id="MBN7774617.1"/>
    </source>
</evidence>
<sequence length="427" mass="48545">MKSTFISKEKNDVKFTMEFTAEEFEAAIIAAYQENKGKFNIDGFRKGKAPRKLIETHYGEDVFFEDAINNLFSQNYFKALDELNINVIDRPNADFSEIKKGEGFNITITVTAYPEFEVKDYKGVEVDKVEMSVTDEDIDAEINNLLQRNARMIVADRPAKEGDTVIIDYAGFVGENQFEGGTSENYPLKLGSNSFIPGFEEQLIGCAAGDEKDVVVTFPEEYHAPDLAGAEAIFKCKVHEVKEEELPELNDEFAKDVSECDTLEELKQDTKERLQKSADAKAQAQMKNTVIEKIFNANDIEVPAVMVEEEVDNMLNEFDQQLRYQGLNLEQYFQYVQKDAASFREELKDEAHNKVKTRMIVSAIAEVEKIEATEEDVNKELELMAIQYNLDVDKIKTMLGAENFAALDKDIKMKKAVDFVFDNAKIK</sequence>
<dbReference type="Gene3D" id="1.10.3120.10">
    <property type="entry name" value="Trigger factor, C-terminal domain"/>
    <property type="match status" value="1"/>
</dbReference>
<dbReference type="NCBIfam" id="TIGR00115">
    <property type="entry name" value="tig"/>
    <property type="match status" value="1"/>
</dbReference>
<evidence type="ECO:0000256" key="3">
    <source>
        <dbReference type="ARBA" id="ARBA00013194"/>
    </source>
</evidence>
<dbReference type="HAMAP" id="MF_00303">
    <property type="entry name" value="Trigger_factor_Tig"/>
    <property type="match status" value="1"/>
</dbReference>
<dbReference type="EMBL" id="JAFJZZ010000012">
    <property type="protein sequence ID" value="MBN7774617.1"/>
    <property type="molecule type" value="Genomic_DNA"/>
</dbReference>
<keyword evidence="9 12" id="KW-0131">Cell cycle</keyword>
<evidence type="ECO:0000256" key="13">
    <source>
        <dbReference type="PROSITE-ProRule" id="PRU00277"/>
    </source>
</evidence>
<dbReference type="SUPFAM" id="SSF102735">
    <property type="entry name" value="Trigger factor ribosome-binding domain"/>
    <property type="match status" value="1"/>
</dbReference>
<dbReference type="SUPFAM" id="SSF54534">
    <property type="entry name" value="FKBP-like"/>
    <property type="match status" value="1"/>
</dbReference>
<dbReference type="PANTHER" id="PTHR30560">
    <property type="entry name" value="TRIGGER FACTOR CHAPERONE AND PEPTIDYL-PROLYL CIS/TRANS ISOMERASE"/>
    <property type="match status" value="1"/>
</dbReference>
<dbReference type="GO" id="GO:0051083">
    <property type="term" value="P:'de novo' cotranslational protein folding"/>
    <property type="evidence" value="ECO:0007669"/>
    <property type="project" value="TreeGrafter"/>
</dbReference>
<proteinExistence type="inferred from homology"/>
<name>A0A939DB64_CLOAM</name>
<evidence type="ECO:0000256" key="1">
    <source>
        <dbReference type="ARBA" id="ARBA00000971"/>
    </source>
</evidence>
<evidence type="ECO:0000256" key="11">
    <source>
        <dbReference type="ARBA" id="ARBA00029986"/>
    </source>
</evidence>
<organism evidence="16 17">
    <name type="scientific">Clostridium aminobutyricum</name>
    <dbReference type="NCBI Taxonomy" id="33953"/>
    <lineage>
        <taxon>Bacteria</taxon>
        <taxon>Bacillati</taxon>
        <taxon>Bacillota</taxon>
        <taxon>Clostridia</taxon>
        <taxon>Eubacteriales</taxon>
        <taxon>Clostridiaceae</taxon>
        <taxon>Clostridium</taxon>
    </lineage>
</organism>
<dbReference type="InterPro" id="IPR037041">
    <property type="entry name" value="Trigger_fac_C_sf"/>
</dbReference>
<evidence type="ECO:0000259" key="15">
    <source>
        <dbReference type="PROSITE" id="PS50059"/>
    </source>
</evidence>
<evidence type="ECO:0000256" key="7">
    <source>
        <dbReference type="ARBA" id="ARBA00023186"/>
    </source>
</evidence>
<comment type="domain">
    <text evidence="12">Consists of 3 domains; the N-terminus binds the ribosome, the middle domain has PPIase activity, while the C-terminus has intrinsic chaperone activity on its own.</text>
</comment>
<keyword evidence="6 12" id="KW-0697">Rotamase</keyword>
<dbReference type="SUPFAM" id="SSF109998">
    <property type="entry name" value="Triger factor/SurA peptide-binding domain-like"/>
    <property type="match status" value="1"/>
</dbReference>
<dbReference type="GO" id="GO:0043022">
    <property type="term" value="F:ribosome binding"/>
    <property type="evidence" value="ECO:0007669"/>
    <property type="project" value="TreeGrafter"/>
</dbReference>
<dbReference type="GO" id="GO:0015031">
    <property type="term" value="P:protein transport"/>
    <property type="evidence" value="ECO:0007669"/>
    <property type="project" value="UniProtKB-UniRule"/>
</dbReference>
<dbReference type="Gene3D" id="3.30.70.1050">
    <property type="entry name" value="Trigger factor ribosome-binding domain"/>
    <property type="match status" value="1"/>
</dbReference>
<dbReference type="PROSITE" id="PS50059">
    <property type="entry name" value="FKBP_PPIASE"/>
    <property type="match status" value="1"/>
</dbReference>
<dbReference type="Pfam" id="PF05698">
    <property type="entry name" value="Trigger_C"/>
    <property type="match status" value="1"/>
</dbReference>
<dbReference type="PANTHER" id="PTHR30560:SF3">
    <property type="entry name" value="TRIGGER FACTOR-LIKE PROTEIN TIG, CHLOROPLASTIC"/>
    <property type="match status" value="1"/>
</dbReference>
<keyword evidence="17" id="KW-1185">Reference proteome</keyword>
<evidence type="ECO:0000256" key="14">
    <source>
        <dbReference type="RuleBase" id="RU003914"/>
    </source>
</evidence>
<dbReference type="InterPro" id="IPR008881">
    <property type="entry name" value="Trigger_fac_ribosome-bd_bac"/>
</dbReference>